<dbReference type="PANTHER" id="PTHR30522:SF0">
    <property type="entry name" value="NUCLEOSIDE TRIPHOSPHATE PYROPHOSPHOHYDROLASE"/>
    <property type="match status" value="1"/>
</dbReference>
<dbReference type="GO" id="GO:0047429">
    <property type="term" value="F:nucleoside triphosphate diphosphatase activity"/>
    <property type="evidence" value="ECO:0007669"/>
    <property type="project" value="TreeGrafter"/>
</dbReference>
<sequence>MEEKETYTLKDLTEIVSDLRGERGCPWDQKQTHESLISCMEEECQEAVDAIRNQDMENLQEELGDVLLQVVMHAQIAAEEGVFSIHEVIDGICRKMIRRHPHVFGNAVFSSEEELKKNWREIKEMEKQERNHEE</sequence>
<name>A0A916Q6N5_9FIRM</name>
<dbReference type="GO" id="GO:0046047">
    <property type="term" value="P:TTP catabolic process"/>
    <property type="evidence" value="ECO:0007669"/>
    <property type="project" value="TreeGrafter"/>
</dbReference>
<dbReference type="Pfam" id="PF03819">
    <property type="entry name" value="MazG"/>
    <property type="match status" value="1"/>
</dbReference>
<dbReference type="GO" id="GO:0046076">
    <property type="term" value="P:dTTP catabolic process"/>
    <property type="evidence" value="ECO:0007669"/>
    <property type="project" value="TreeGrafter"/>
</dbReference>
<dbReference type="Gene3D" id="1.10.287.1080">
    <property type="entry name" value="MazG-like"/>
    <property type="match status" value="1"/>
</dbReference>
<organism evidence="2 3">
    <name type="scientific">Anaerostipes butyraticus</name>
    <dbReference type="NCBI Taxonomy" id="645466"/>
    <lineage>
        <taxon>Bacteria</taxon>
        <taxon>Bacillati</taxon>
        <taxon>Bacillota</taxon>
        <taxon>Clostridia</taxon>
        <taxon>Lachnospirales</taxon>
        <taxon>Lachnospiraceae</taxon>
        <taxon>Anaerostipes</taxon>
    </lineage>
</organism>
<comment type="caution">
    <text evidence="2">The sequence shown here is derived from an EMBL/GenBank/DDBJ whole genome shotgun (WGS) entry which is preliminary data.</text>
</comment>
<dbReference type="GO" id="GO:0046061">
    <property type="term" value="P:dATP catabolic process"/>
    <property type="evidence" value="ECO:0007669"/>
    <property type="project" value="TreeGrafter"/>
</dbReference>
<dbReference type="EMBL" id="BLYI01000038">
    <property type="protein sequence ID" value="GFO85408.1"/>
    <property type="molecule type" value="Genomic_DNA"/>
</dbReference>
<accession>A0A916Q6N5</accession>
<dbReference type="InterPro" id="IPR004518">
    <property type="entry name" value="MazG-like_dom"/>
</dbReference>
<dbReference type="GO" id="GO:0046081">
    <property type="term" value="P:dUTP catabolic process"/>
    <property type="evidence" value="ECO:0007669"/>
    <property type="project" value="TreeGrafter"/>
</dbReference>
<evidence type="ECO:0000313" key="2">
    <source>
        <dbReference type="EMBL" id="GFO85408.1"/>
    </source>
</evidence>
<dbReference type="InterPro" id="IPR048015">
    <property type="entry name" value="NTP-PPase_MazG-like_N"/>
</dbReference>
<dbReference type="AlphaFoldDB" id="A0A916Q6N5"/>
<reference evidence="2" key="1">
    <citation type="submission" date="2020-06" db="EMBL/GenBank/DDBJ databases">
        <title>Characterization of fructooligosaccharide metabolism and fructooligosaccharide-degrading enzymes in human commensal butyrate producers.</title>
        <authorList>
            <person name="Tanno H."/>
            <person name="Fujii T."/>
            <person name="Hirano K."/>
            <person name="Maeno S."/>
            <person name="Tonozuka T."/>
            <person name="Sakamoto M."/>
            <person name="Ohkuma M."/>
            <person name="Tochio T."/>
            <person name="Endo A."/>
        </authorList>
    </citation>
    <scope>NUCLEOTIDE SEQUENCE</scope>
    <source>
        <strain evidence="2">JCM 17466</strain>
    </source>
</reference>
<keyword evidence="3" id="KW-1185">Reference proteome</keyword>
<proteinExistence type="predicted"/>
<gene>
    <name evidence="2" type="ORF">ANBU17_17550</name>
</gene>
<dbReference type="CDD" id="cd11528">
    <property type="entry name" value="NTP-PPase_MazG_Nterm"/>
    <property type="match status" value="1"/>
</dbReference>
<feature type="domain" description="NTP pyrophosphohydrolase MazG-like" evidence="1">
    <location>
        <begin position="31"/>
        <end position="104"/>
    </location>
</feature>
<dbReference type="GO" id="GO:0006950">
    <property type="term" value="P:response to stress"/>
    <property type="evidence" value="ECO:0007669"/>
    <property type="project" value="UniProtKB-ARBA"/>
</dbReference>
<dbReference type="FunFam" id="1.10.287.1080:FF:000001">
    <property type="entry name" value="Nucleoside triphosphate pyrophosphohydrolase"/>
    <property type="match status" value="1"/>
</dbReference>
<evidence type="ECO:0000313" key="3">
    <source>
        <dbReference type="Proteomes" id="UP000613208"/>
    </source>
</evidence>
<evidence type="ECO:0000259" key="1">
    <source>
        <dbReference type="Pfam" id="PF03819"/>
    </source>
</evidence>
<dbReference type="NCBIfam" id="TIGR00444">
    <property type="entry name" value="mazG"/>
    <property type="match status" value="1"/>
</dbReference>
<dbReference type="GO" id="GO:0006203">
    <property type="term" value="P:dGTP catabolic process"/>
    <property type="evidence" value="ECO:0007669"/>
    <property type="project" value="TreeGrafter"/>
</dbReference>
<dbReference type="InterPro" id="IPR011551">
    <property type="entry name" value="NTP_PyrPHydrolase_MazG"/>
</dbReference>
<dbReference type="Proteomes" id="UP000613208">
    <property type="component" value="Unassembled WGS sequence"/>
</dbReference>
<protein>
    <recommendedName>
        <fullName evidence="1">NTP pyrophosphohydrolase MazG-like domain-containing protein</fullName>
    </recommendedName>
</protein>
<dbReference type="SUPFAM" id="SSF101386">
    <property type="entry name" value="all-alpha NTP pyrophosphatases"/>
    <property type="match status" value="1"/>
</dbReference>
<dbReference type="PANTHER" id="PTHR30522">
    <property type="entry name" value="NUCLEOSIDE TRIPHOSPHATE PYROPHOSPHOHYDROLASE"/>
    <property type="match status" value="1"/>
</dbReference>
<dbReference type="RefSeq" id="WP_201311117.1">
    <property type="nucleotide sequence ID" value="NZ_BLYI01000038.1"/>
</dbReference>
<dbReference type="GO" id="GO:0046052">
    <property type="term" value="P:UTP catabolic process"/>
    <property type="evidence" value="ECO:0007669"/>
    <property type="project" value="TreeGrafter"/>
</dbReference>